<evidence type="ECO:0000256" key="4">
    <source>
        <dbReference type="ARBA" id="ARBA00012827"/>
    </source>
</evidence>
<dbReference type="EC" id="2.5.1.9" evidence="4 9"/>
<keyword evidence="6" id="KW-0686">Riboflavin biosynthesis</keyword>
<feature type="repeat" description="Lumazine-binding" evidence="10">
    <location>
        <begin position="97"/>
        <end position="203"/>
    </location>
</feature>
<keyword evidence="8" id="KW-0677">Repeat</keyword>
<dbReference type="Gene3D" id="2.40.30.20">
    <property type="match status" value="2"/>
</dbReference>
<proteinExistence type="predicted"/>
<dbReference type="Pfam" id="PF00677">
    <property type="entry name" value="Lum_binding"/>
    <property type="match status" value="2"/>
</dbReference>
<evidence type="ECO:0000256" key="10">
    <source>
        <dbReference type="PROSITE-ProRule" id="PRU00524"/>
    </source>
</evidence>
<evidence type="ECO:0000256" key="1">
    <source>
        <dbReference type="ARBA" id="ARBA00000968"/>
    </source>
</evidence>
<feature type="repeat" description="Lumazine-binding" evidence="10">
    <location>
        <begin position="1"/>
        <end position="96"/>
    </location>
</feature>
<dbReference type="EMBL" id="CP122566">
    <property type="protein sequence ID" value="WGH92177.1"/>
    <property type="molecule type" value="Genomic_DNA"/>
</dbReference>
<evidence type="ECO:0000313" key="13">
    <source>
        <dbReference type="Proteomes" id="UP001224674"/>
    </source>
</evidence>
<evidence type="ECO:0000256" key="9">
    <source>
        <dbReference type="NCBIfam" id="TIGR00187"/>
    </source>
</evidence>
<dbReference type="InterPro" id="IPR026017">
    <property type="entry name" value="Lumazine-bd_dom"/>
</dbReference>
<evidence type="ECO:0000256" key="7">
    <source>
        <dbReference type="ARBA" id="ARBA00022679"/>
    </source>
</evidence>
<comment type="function">
    <text evidence="2">Catalyzes the dismutation of two molecules of 6,7-dimethyl-8-ribityllumazine, resulting in the formation of riboflavin and 5-amino-6-(D-ribitylamino)uracil.</text>
</comment>
<dbReference type="PIRSF" id="PIRSF000498">
    <property type="entry name" value="Riboflavin_syn_A"/>
    <property type="match status" value="1"/>
</dbReference>
<dbReference type="InterPro" id="IPR023366">
    <property type="entry name" value="ATP_synth_asu-like_sf"/>
</dbReference>
<dbReference type="NCBIfam" id="NF006767">
    <property type="entry name" value="PRK09289.1"/>
    <property type="match status" value="1"/>
</dbReference>
<organism evidence="12 13">
    <name type="scientific">Auritidibacter ignavus</name>
    <dbReference type="NCBI Taxonomy" id="678932"/>
    <lineage>
        <taxon>Bacteria</taxon>
        <taxon>Bacillati</taxon>
        <taxon>Actinomycetota</taxon>
        <taxon>Actinomycetes</taxon>
        <taxon>Micrococcales</taxon>
        <taxon>Micrococcaceae</taxon>
        <taxon>Auritidibacter</taxon>
    </lineage>
</organism>
<dbReference type="RefSeq" id="WP_122548751.1">
    <property type="nucleotide sequence ID" value="NZ_CP122566.1"/>
</dbReference>
<keyword evidence="7 12" id="KW-0808">Transferase</keyword>
<evidence type="ECO:0000256" key="6">
    <source>
        <dbReference type="ARBA" id="ARBA00022619"/>
    </source>
</evidence>
<accession>A0AAJ6AHL7</accession>
<sequence length="219" mass="23015">MFTGLVEDLGEVLDLTPDGDGQRLRVRSTLVAADASHGDSIAVNGVCLTVVDHTDTEISLDVMAQTLAVTGLGNLGAGAPVNLERALRADARLGGHVVQGHCDARAVVAEIHPGQQWRKIRFALLEDAATTTVAPLIVDRGSITVDGVSLTVSAVSAPAETTPWFEVSLIPETLRATTLGQLGPGDAVNLETDVLARHLARLAQFDRSLIVPFDRTSAN</sequence>
<evidence type="ECO:0000313" key="12">
    <source>
        <dbReference type="EMBL" id="WGH92177.1"/>
    </source>
</evidence>
<gene>
    <name evidence="12" type="ORF">QDX21_07500</name>
</gene>
<comment type="catalytic activity">
    <reaction evidence="1">
        <text>2 6,7-dimethyl-8-(1-D-ribityl)lumazine + H(+) = 5-amino-6-(D-ribitylamino)uracil + riboflavin</text>
        <dbReference type="Rhea" id="RHEA:20772"/>
        <dbReference type="ChEBI" id="CHEBI:15378"/>
        <dbReference type="ChEBI" id="CHEBI:15934"/>
        <dbReference type="ChEBI" id="CHEBI:57986"/>
        <dbReference type="ChEBI" id="CHEBI:58201"/>
        <dbReference type="EC" id="2.5.1.9"/>
    </reaction>
</comment>
<evidence type="ECO:0000256" key="2">
    <source>
        <dbReference type="ARBA" id="ARBA00002803"/>
    </source>
</evidence>
<feature type="domain" description="Lumazine-binding" evidence="11">
    <location>
        <begin position="97"/>
        <end position="203"/>
    </location>
</feature>
<feature type="domain" description="Lumazine-binding" evidence="11">
    <location>
        <begin position="1"/>
        <end position="96"/>
    </location>
</feature>
<dbReference type="FunFam" id="2.40.30.20:FF:000003">
    <property type="entry name" value="Riboflavin synthase, alpha subunit"/>
    <property type="match status" value="1"/>
</dbReference>
<reference evidence="12 13" key="1">
    <citation type="submission" date="2023-03" db="EMBL/GenBank/DDBJ databases">
        <title>Complete genome sequences of several Auritidibacter ignavus strains isolated from ear infections.</title>
        <authorList>
            <person name="Baehr T."/>
            <person name="Baumhoegger A.M."/>
        </authorList>
    </citation>
    <scope>NUCLEOTIDE SEQUENCE [LARGE SCALE GENOMIC DNA]</scope>
    <source>
        <strain evidence="12 13">BABAE-6</strain>
    </source>
</reference>
<evidence type="ECO:0000259" key="11">
    <source>
        <dbReference type="PROSITE" id="PS51177"/>
    </source>
</evidence>
<dbReference type="GO" id="GO:0004746">
    <property type="term" value="F:riboflavin synthase activity"/>
    <property type="evidence" value="ECO:0007669"/>
    <property type="project" value="UniProtKB-UniRule"/>
</dbReference>
<dbReference type="GO" id="GO:0009231">
    <property type="term" value="P:riboflavin biosynthetic process"/>
    <property type="evidence" value="ECO:0007669"/>
    <property type="project" value="UniProtKB-KW"/>
</dbReference>
<dbReference type="AlphaFoldDB" id="A0AAJ6AHL7"/>
<dbReference type="NCBIfam" id="TIGR00187">
    <property type="entry name" value="ribE"/>
    <property type="match status" value="1"/>
</dbReference>
<name>A0AAJ6AHL7_9MICC</name>
<dbReference type="Proteomes" id="UP001224674">
    <property type="component" value="Chromosome"/>
</dbReference>
<comment type="pathway">
    <text evidence="3">Cofactor biosynthesis; riboflavin biosynthesis; riboflavin from 2-hydroxy-3-oxobutyl phosphate and 5-amino-6-(D-ribitylamino)uracil: step 2/2.</text>
</comment>
<evidence type="ECO:0000256" key="3">
    <source>
        <dbReference type="ARBA" id="ARBA00004887"/>
    </source>
</evidence>
<keyword evidence="13" id="KW-1185">Reference proteome</keyword>
<evidence type="ECO:0000256" key="8">
    <source>
        <dbReference type="ARBA" id="ARBA00022737"/>
    </source>
</evidence>
<dbReference type="PANTHER" id="PTHR21098:SF12">
    <property type="entry name" value="RIBOFLAVIN SYNTHASE"/>
    <property type="match status" value="1"/>
</dbReference>
<protein>
    <recommendedName>
        <fullName evidence="5 9">Riboflavin synthase</fullName>
        <ecNumber evidence="4 9">2.5.1.9</ecNumber>
    </recommendedName>
</protein>
<dbReference type="InterPro" id="IPR017938">
    <property type="entry name" value="Riboflavin_synthase-like_b-brl"/>
</dbReference>
<dbReference type="InterPro" id="IPR001783">
    <property type="entry name" value="Lumazine-bd"/>
</dbReference>
<evidence type="ECO:0000256" key="5">
    <source>
        <dbReference type="ARBA" id="ARBA00013950"/>
    </source>
</evidence>
<dbReference type="PANTHER" id="PTHR21098">
    <property type="entry name" value="RIBOFLAVIN SYNTHASE ALPHA CHAIN"/>
    <property type="match status" value="1"/>
</dbReference>
<dbReference type="PROSITE" id="PS51177">
    <property type="entry name" value="LUMAZINE_BIND"/>
    <property type="match status" value="2"/>
</dbReference>
<dbReference type="CDD" id="cd00402">
    <property type="entry name" value="Riboflavin_synthase_like"/>
    <property type="match status" value="1"/>
</dbReference>
<dbReference type="SUPFAM" id="SSF63380">
    <property type="entry name" value="Riboflavin synthase domain-like"/>
    <property type="match status" value="2"/>
</dbReference>